<reference evidence="6" key="1">
    <citation type="journal article" date="2020" name="Mol. Plant Microbe Interact.">
        <title>Genome Sequence of the Biocontrol Agent Coniothyrium minitans strain Conio (IMI 134523).</title>
        <authorList>
            <person name="Patel D."/>
            <person name="Shittu T.A."/>
            <person name="Baroncelli R."/>
            <person name="Muthumeenakshi S."/>
            <person name="Osborne T.H."/>
            <person name="Janganan T.K."/>
            <person name="Sreenivasaprasad S."/>
        </authorList>
    </citation>
    <scope>NUCLEOTIDE SEQUENCE</scope>
    <source>
        <strain evidence="6">Conio</strain>
    </source>
</reference>
<feature type="domain" description="Survival protein SurE-like phosphatase/nucleotidase" evidence="5">
    <location>
        <begin position="18"/>
        <end position="222"/>
    </location>
</feature>
<dbReference type="InterPro" id="IPR002828">
    <property type="entry name" value="SurE-like_Pase/nucleotidase"/>
</dbReference>
<comment type="caution">
    <text evidence="6">The sequence shown here is derived from an EMBL/GenBank/DDBJ whole genome shotgun (WGS) entry which is preliminary data.</text>
</comment>
<keyword evidence="7" id="KW-1185">Reference proteome</keyword>
<dbReference type="EMBL" id="WJXW01000003">
    <property type="protein sequence ID" value="KAF9738607.1"/>
    <property type="molecule type" value="Genomic_DNA"/>
</dbReference>
<organism evidence="6 7">
    <name type="scientific">Paraphaeosphaeria minitans</name>
    <dbReference type="NCBI Taxonomy" id="565426"/>
    <lineage>
        <taxon>Eukaryota</taxon>
        <taxon>Fungi</taxon>
        <taxon>Dikarya</taxon>
        <taxon>Ascomycota</taxon>
        <taxon>Pezizomycotina</taxon>
        <taxon>Dothideomycetes</taxon>
        <taxon>Pleosporomycetidae</taxon>
        <taxon>Pleosporales</taxon>
        <taxon>Massarineae</taxon>
        <taxon>Didymosphaeriaceae</taxon>
        <taxon>Paraphaeosphaeria</taxon>
    </lineage>
</organism>
<keyword evidence="3" id="KW-0378">Hydrolase</keyword>
<comment type="similarity">
    <text evidence="1">Belongs to the SurE nucleotidase family.</text>
</comment>
<evidence type="ECO:0000313" key="6">
    <source>
        <dbReference type="EMBL" id="KAF9738607.1"/>
    </source>
</evidence>
<dbReference type="InterPro" id="IPR036523">
    <property type="entry name" value="SurE-like_sf"/>
</dbReference>
<dbReference type="InterPro" id="IPR030048">
    <property type="entry name" value="SurE"/>
</dbReference>
<keyword evidence="4" id="KW-0732">Signal</keyword>
<protein>
    <submittedName>
        <fullName evidence="6">5 3 -nucleotidase family protein</fullName>
    </submittedName>
</protein>
<evidence type="ECO:0000256" key="2">
    <source>
        <dbReference type="ARBA" id="ARBA00022723"/>
    </source>
</evidence>
<dbReference type="SUPFAM" id="SSF64167">
    <property type="entry name" value="SurE-like"/>
    <property type="match status" value="1"/>
</dbReference>
<dbReference type="GO" id="GO:0046872">
    <property type="term" value="F:metal ion binding"/>
    <property type="evidence" value="ECO:0007669"/>
    <property type="project" value="UniProtKB-KW"/>
</dbReference>
<evidence type="ECO:0000259" key="5">
    <source>
        <dbReference type="Pfam" id="PF01975"/>
    </source>
</evidence>
<evidence type="ECO:0000256" key="1">
    <source>
        <dbReference type="ARBA" id="ARBA00011062"/>
    </source>
</evidence>
<dbReference type="AlphaFoldDB" id="A0A9P6KTR9"/>
<dbReference type="OrthoDB" id="4018688at2759"/>
<feature type="signal peptide" evidence="4">
    <location>
        <begin position="1"/>
        <end position="15"/>
    </location>
</feature>
<evidence type="ECO:0000256" key="3">
    <source>
        <dbReference type="ARBA" id="ARBA00022801"/>
    </source>
</evidence>
<dbReference type="PANTHER" id="PTHR30457">
    <property type="entry name" value="5'-NUCLEOTIDASE SURE"/>
    <property type="match status" value="1"/>
</dbReference>
<accession>A0A9P6KTR9</accession>
<evidence type="ECO:0000256" key="4">
    <source>
        <dbReference type="SAM" id="SignalP"/>
    </source>
</evidence>
<dbReference type="Gene3D" id="3.40.1210.10">
    <property type="entry name" value="Survival protein SurE-like phosphatase/nucleotidase"/>
    <property type="match status" value="1"/>
</dbReference>
<gene>
    <name evidence="6" type="ORF">PMIN01_03890</name>
</gene>
<proteinExistence type="inferred from homology"/>
<feature type="chain" id="PRO_5040278969" evidence="4">
    <location>
        <begin position="16"/>
        <end position="304"/>
    </location>
</feature>
<keyword evidence="2" id="KW-0479">Metal-binding</keyword>
<name>A0A9P6KTR9_9PLEO</name>
<dbReference type="GO" id="GO:0008252">
    <property type="term" value="F:nucleotidase activity"/>
    <property type="evidence" value="ECO:0007669"/>
    <property type="project" value="InterPro"/>
</dbReference>
<dbReference type="PANTHER" id="PTHR30457:SF0">
    <property type="entry name" value="PHOSPHATASE, PUTATIVE (AFU_ORTHOLOGUE AFUA_4G01070)-RELATED"/>
    <property type="match status" value="1"/>
</dbReference>
<evidence type="ECO:0000313" key="7">
    <source>
        <dbReference type="Proteomes" id="UP000756921"/>
    </source>
</evidence>
<dbReference type="Pfam" id="PF01975">
    <property type="entry name" value="SurE"/>
    <property type="match status" value="1"/>
</dbReference>
<sequence length="304" mass="30695">MRVSHLLSYPILASAVNILLSNDDGWAELNIRTFYNALTSSGNSVVISAPADNKSGTGWKGSSDSTPQIVDSPGCQFSSCPGRSPANGYNVSNTRFNYVNSYPVTSVKYGIATLAPEFFNGKPALVVAGPNVGSNLGSTTLISGTVGAASYAASTGGVPAIAFSGSSGSQIAWTTSPVPVYSSVYATLATTLTNALLDTSTPYLPASVYLNVNFPSASASASASCTSATKFKFVLSRVNAASGSTAADVSTCGSTRLPTESNVVGTSGCYVSVSVGNAATKGDSTAANQAVVLGKLKGLLSCLP</sequence>
<dbReference type="Proteomes" id="UP000756921">
    <property type="component" value="Unassembled WGS sequence"/>
</dbReference>